<proteinExistence type="predicted"/>
<sequence>MENISNLLEQKLNASLSHLMDQIRTVVHEEVKKQVQVEIRDAMKQLKEDFTSTTDFICADQRDLRAEINSKMNTIKALERNNSDLQKEINTLNNRISVIEKISRGQNLELQAVPESRNENLVTLIKNLCTSINFQIDDSSILSCRRVAKINSTSDRPRNIIVTLSNSTLRDQILSACRRLRNSSKEPLNSTHVGITSKNCNIYVSEHLSPECKALHAATRKKAKEINYKFVWVKFGRVYVRKTERTDHIHIKNMDSLDKLT</sequence>
<dbReference type="Proteomes" id="UP000494106">
    <property type="component" value="Unassembled WGS sequence"/>
</dbReference>
<dbReference type="EMBL" id="CADEBC010000473">
    <property type="protein sequence ID" value="CAB3231634.1"/>
    <property type="molecule type" value="Genomic_DNA"/>
</dbReference>
<dbReference type="InterPro" id="IPR057251">
    <property type="entry name" value="FP_C"/>
</dbReference>
<evidence type="ECO:0000313" key="4">
    <source>
        <dbReference type="Proteomes" id="UP000494106"/>
    </source>
</evidence>
<reference evidence="3 4" key="1">
    <citation type="submission" date="2020-04" db="EMBL/GenBank/DDBJ databases">
        <authorList>
            <person name="Wallbank WR R."/>
            <person name="Pardo Diaz C."/>
            <person name="Kozak K."/>
            <person name="Martin S."/>
            <person name="Jiggins C."/>
            <person name="Moest M."/>
            <person name="Warren A I."/>
            <person name="Byers J.R.P. K."/>
            <person name="Montejo-Kovacevich G."/>
            <person name="Yen C E."/>
        </authorList>
    </citation>
    <scope>NUCLEOTIDE SEQUENCE [LARGE SCALE GENOMIC DNA]</scope>
</reference>
<keyword evidence="1" id="KW-0175">Coiled coil</keyword>
<comment type="caution">
    <text evidence="3">The sequence shown here is derived from an EMBL/GenBank/DDBJ whole genome shotgun (WGS) entry which is preliminary data.</text>
</comment>
<dbReference type="OrthoDB" id="7479742at2759"/>
<protein>
    <recommendedName>
        <fullName evidence="2">FP protein C-terminal domain-containing protein</fullName>
    </recommendedName>
</protein>
<accession>A0A8S0ZJX7</accession>
<dbReference type="Pfam" id="PF25298">
    <property type="entry name" value="Baculo_FP_2nd"/>
    <property type="match status" value="1"/>
</dbReference>
<organism evidence="3 4">
    <name type="scientific">Arctia plantaginis</name>
    <name type="common">Wood tiger moth</name>
    <name type="synonym">Phalaena plantaginis</name>
    <dbReference type="NCBI Taxonomy" id="874455"/>
    <lineage>
        <taxon>Eukaryota</taxon>
        <taxon>Metazoa</taxon>
        <taxon>Ecdysozoa</taxon>
        <taxon>Arthropoda</taxon>
        <taxon>Hexapoda</taxon>
        <taxon>Insecta</taxon>
        <taxon>Pterygota</taxon>
        <taxon>Neoptera</taxon>
        <taxon>Endopterygota</taxon>
        <taxon>Lepidoptera</taxon>
        <taxon>Glossata</taxon>
        <taxon>Ditrysia</taxon>
        <taxon>Noctuoidea</taxon>
        <taxon>Erebidae</taxon>
        <taxon>Arctiinae</taxon>
        <taxon>Arctia</taxon>
    </lineage>
</organism>
<feature type="domain" description="FP protein C-terminal" evidence="2">
    <location>
        <begin position="210"/>
        <end position="261"/>
    </location>
</feature>
<name>A0A8S0ZJX7_ARCPL</name>
<evidence type="ECO:0000259" key="2">
    <source>
        <dbReference type="Pfam" id="PF25298"/>
    </source>
</evidence>
<evidence type="ECO:0000256" key="1">
    <source>
        <dbReference type="SAM" id="Coils"/>
    </source>
</evidence>
<gene>
    <name evidence="3" type="ORF">APLA_LOCUS4505</name>
</gene>
<dbReference type="AlphaFoldDB" id="A0A8S0ZJX7"/>
<keyword evidence="4" id="KW-1185">Reference proteome</keyword>
<feature type="coiled-coil region" evidence="1">
    <location>
        <begin position="61"/>
        <end position="102"/>
    </location>
</feature>
<evidence type="ECO:0000313" key="3">
    <source>
        <dbReference type="EMBL" id="CAB3231634.1"/>
    </source>
</evidence>
<dbReference type="Gene3D" id="3.30.70.1820">
    <property type="entry name" value="L1 transposable element, RRM domain"/>
    <property type="match status" value="1"/>
</dbReference>